<evidence type="ECO:0000313" key="8">
    <source>
        <dbReference type="EMBL" id="KKR40224.1"/>
    </source>
</evidence>
<dbReference type="PANTHER" id="PTHR30250">
    <property type="entry name" value="PST FAMILY PREDICTED COLANIC ACID TRANSPORTER"/>
    <property type="match status" value="1"/>
</dbReference>
<protein>
    <submittedName>
        <fullName evidence="8">Membrane protein involved in the export of O-antigen and teichoic acid</fullName>
    </submittedName>
</protein>
<sequence length="405" mass="44685">MGYLKDAIRGVSWMTALRVLIRGLGIVKIAILARILAPAQFGNYGIALLVLGFLEVLTETGINIFLIQEEDEIKTYLNSAWVVSIFRGILITLIIVATSPLVIHFFNTPDISRLLYIIAGIAFVRGFINPIEVEFLKKLQFIKEFKLRGFLYFIDTAVGVGVGLVTHSEASMLIGMLAAAVTELVLSFILFKDRPRFSIEKEKVSKVLKSGKWVTGAGIFGYLFQNIDNLTIGKVLGTTSLGYYQQAYGISTLPVSEIGSIFNKVTFPVYVKIGGDKKRLESAFFKTLGVIVVLVVAFTLLILLFSKPVILLFLGEKWLVIEPVLKILAVFGALKSILNFSYSLFLSLKLQKYVMYSELMGILGMGAAIYPLTLKYGIVGGGISTIIAFICSLPVVVYGLRKIFK</sequence>
<dbReference type="CDD" id="cd13127">
    <property type="entry name" value="MATE_tuaB_like"/>
    <property type="match status" value="1"/>
</dbReference>
<keyword evidence="4 7" id="KW-0812">Transmembrane</keyword>
<evidence type="ECO:0000313" key="9">
    <source>
        <dbReference type="Proteomes" id="UP000034215"/>
    </source>
</evidence>
<comment type="similarity">
    <text evidence="2">Belongs to the polysaccharide synthase family.</text>
</comment>
<feature type="transmembrane region" description="Helical" evidence="7">
    <location>
        <begin position="79"/>
        <end position="105"/>
    </location>
</feature>
<dbReference type="Proteomes" id="UP000034215">
    <property type="component" value="Unassembled WGS sequence"/>
</dbReference>
<gene>
    <name evidence="8" type="ORF">UT76_C0044G0004</name>
</gene>
<evidence type="ECO:0000256" key="7">
    <source>
        <dbReference type="SAM" id="Phobius"/>
    </source>
</evidence>
<evidence type="ECO:0000256" key="6">
    <source>
        <dbReference type="ARBA" id="ARBA00023136"/>
    </source>
</evidence>
<dbReference type="PANTHER" id="PTHR30250:SF10">
    <property type="entry name" value="LIPOPOLYSACCHARIDE BIOSYNTHESIS PROTEIN WZXC"/>
    <property type="match status" value="1"/>
</dbReference>
<feature type="transmembrane region" description="Helical" evidence="7">
    <location>
        <begin position="111"/>
        <end position="128"/>
    </location>
</feature>
<proteinExistence type="inferred from homology"/>
<keyword evidence="3" id="KW-1003">Cell membrane</keyword>
<evidence type="ECO:0000256" key="4">
    <source>
        <dbReference type="ARBA" id="ARBA00022692"/>
    </source>
</evidence>
<feature type="transmembrane region" description="Helical" evidence="7">
    <location>
        <begin position="325"/>
        <end position="346"/>
    </location>
</feature>
<evidence type="ECO:0000256" key="2">
    <source>
        <dbReference type="ARBA" id="ARBA00007430"/>
    </source>
</evidence>
<name>A0A0G0QIQ0_9BACT</name>
<keyword evidence="5 7" id="KW-1133">Transmembrane helix</keyword>
<feature type="transmembrane region" description="Helical" evidence="7">
    <location>
        <begin position="353"/>
        <end position="372"/>
    </location>
</feature>
<feature type="transmembrane region" description="Helical" evidence="7">
    <location>
        <begin position="378"/>
        <end position="400"/>
    </location>
</feature>
<keyword evidence="6 7" id="KW-0472">Membrane</keyword>
<dbReference type="InterPro" id="IPR050833">
    <property type="entry name" value="Poly_Biosynth_Transport"/>
</dbReference>
<evidence type="ECO:0000256" key="3">
    <source>
        <dbReference type="ARBA" id="ARBA00022475"/>
    </source>
</evidence>
<feature type="transmembrane region" description="Helical" evidence="7">
    <location>
        <begin position="43"/>
        <end position="67"/>
    </location>
</feature>
<evidence type="ECO:0000256" key="5">
    <source>
        <dbReference type="ARBA" id="ARBA00022989"/>
    </source>
</evidence>
<reference evidence="8 9" key="1">
    <citation type="journal article" date="2015" name="Nature">
        <title>rRNA introns, odd ribosomes, and small enigmatic genomes across a large radiation of phyla.</title>
        <authorList>
            <person name="Brown C.T."/>
            <person name="Hug L.A."/>
            <person name="Thomas B.C."/>
            <person name="Sharon I."/>
            <person name="Castelle C.J."/>
            <person name="Singh A."/>
            <person name="Wilkins M.J."/>
            <person name="Williams K.H."/>
            <person name="Banfield J.F."/>
        </authorList>
    </citation>
    <scope>NUCLEOTIDE SEQUENCE [LARGE SCALE GENOMIC DNA]</scope>
</reference>
<feature type="transmembrane region" description="Helical" evidence="7">
    <location>
        <begin position="283"/>
        <end position="305"/>
    </location>
</feature>
<dbReference type="Pfam" id="PF13440">
    <property type="entry name" value="Polysacc_synt_3"/>
    <property type="match status" value="1"/>
</dbReference>
<accession>A0A0G0QIQ0</accession>
<feature type="transmembrane region" description="Helical" evidence="7">
    <location>
        <begin position="149"/>
        <end position="166"/>
    </location>
</feature>
<organism evidence="8 9">
    <name type="scientific">Candidatus Woesebacteria bacterium GW2011_GWB1_40_12</name>
    <dbReference type="NCBI Taxonomy" id="1618576"/>
    <lineage>
        <taxon>Bacteria</taxon>
        <taxon>Candidatus Woeseibacteriota</taxon>
    </lineage>
</organism>
<feature type="transmembrane region" description="Helical" evidence="7">
    <location>
        <begin position="20"/>
        <end position="37"/>
    </location>
</feature>
<comment type="caution">
    <text evidence="8">The sequence shown here is derived from an EMBL/GenBank/DDBJ whole genome shotgun (WGS) entry which is preliminary data.</text>
</comment>
<comment type="subcellular location">
    <subcellularLocation>
        <location evidence="1">Cell membrane</location>
        <topology evidence="1">Multi-pass membrane protein</topology>
    </subcellularLocation>
</comment>
<dbReference type="AlphaFoldDB" id="A0A0G0QIQ0"/>
<feature type="transmembrane region" description="Helical" evidence="7">
    <location>
        <begin position="172"/>
        <end position="191"/>
    </location>
</feature>
<dbReference type="EMBL" id="LBYA01000044">
    <property type="protein sequence ID" value="KKR40224.1"/>
    <property type="molecule type" value="Genomic_DNA"/>
</dbReference>
<dbReference type="GO" id="GO:0005886">
    <property type="term" value="C:plasma membrane"/>
    <property type="evidence" value="ECO:0007669"/>
    <property type="project" value="UniProtKB-SubCell"/>
</dbReference>
<evidence type="ECO:0000256" key="1">
    <source>
        <dbReference type="ARBA" id="ARBA00004651"/>
    </source>
</evidence>